<evidence type="ECO:0000256" key="1">
    <source>
        <dbReference type="ARBA" id="ARBA00022723"/>
    </source>
</evidence>
<sequence>MKMVPYEVFACKCGARNVVLRESYQSNTRGKLYYACPNSNPRQNYYGCKFFLWKEERVGLLINSPGGSTTTTFSQATSTSQSLSPTPSTTPIYYRGSSTNTDCSNCKHLLGRIKVLQATLEMYRHSEQHTLNSTALLHDLNNDMEKLGLK</sequence>
<accession>A0A699KYJ9</accession>
<feature type="domain" description="GRF-type" evidence="5">
    <location>
        <begin position="11"/>
        <end position="57"/>
    </location>
</feature>
<name>A0A699KYJ9_TANCI</name>
<evidence type="ECO:0000256" key="4">
    <source>
        <dbReference type="PROSITE-ProRule" id="PRU01343"/>
    </source>
</evidence>
<comment type="caution">
    <text evidence="6">The sequence shown here is derived from an EMBL/GenBank/DDBJ whole genome shotgun (WGS) entry which is preliminary data.</text>
</comment>
<dbReference type="EMBL" id="BKCJ010569310">
    <property type="protein sequence ID" value="GFB17961.1"/>
    <property type="molecule type" value="Genomic_DNA"/>
</dbReference>
<evidence type="ECO:0000256" key="3">
    <source>
        <dbReference type="ARBA" id="ARBA00022833"/>
    </source>
</evidence>
<gene>
    <name evidence="6" type="ORF">Tci_689932</name>
</gene>
<evidence type="ECO:0000259" key="5">
    <source>
        <dbReference type="PROSITE" id="PS51999"/>
    </source>
</evidence>
<organism evidence="6">
    <name type="scientific">Tanacetum cinerariifolium</name>
    <name type="common">Dalmatian daisy</name>
    <name type="synonym">Chrysanthemum cinerariifolium</name>
    <dbReference type="NCBI Taxonomy" id="118510"/>
    <lineage>
        <taxon>Eukaryota</taxon>
        <taxon>Viridiplantae</taxon>
        <taxon>Streptophyta</taxon>
        <taxon>Embryophyta</taxon>
        <taxon>Tracheophyta</taxon>
        <taxon>Spermatophyta</taxon>
        <taxon>Magnoliopsida</taxon>
        <taxon>eudicotyledons</taxon>
        <taxon>Gunneridae</taxon>
        <taxon>Pentapetalae</taxon>
        <taxon>asterids</taxon>
        <taxon>campanulids</taxon>
        <taxon>Asterales</taxon>
        <taxon>Asteraceae</taxon>
        <taxon>Asteroideae</taxon>
        <taxon>Anthemideae</taxon>
        <taxon>Anthemidinae</taxon>
        <taxon>Tanacetum</taxon>
    </lineage>
</organism>
<dbReference type="PROSITE" id="PS51999">
    <property type="entry name" value="ZF_GRF"/>
    <property type="match status" value="1"/>
</dbReference>
<dbReference type="InterPro" id="IPR010666">
    <property type="entry name" value="Znf_GRF"/>
</dbReference>
<protein>
    <recommendedName>
        <fullName evidence="5">GRF-type domain-containing protein</fullName>
    </recommendedName>
</protein>
<dbReference type="AlphaFoldDB" id="A0A699KYJ9"/>
<evidence type="ECO:0000256" key="2">
    <source>
        <dbReference type="ARBA" id="ARBA00022771"/>
    </source>
</evidence>
<dbReference type="Pfam" id="PF06839">
    <property type="entry name" value="Zn_ribbon_GRF"/>
    <property type="match status" value="1"/>
</dbReference>
<keyword evidence="2 4" id="KW-0863">Zinc-finger</keyword>
<reference evidence="6" key="1">
    <citation type="journal article" date="2019" name="Sci. Rep.">
        <title>Draft genome of Tanacetum cinerariifolium, the natural source of mosquito coil.</title>
        <authorList>
            <person name="Yamashiro T."/>
            <person name="Shiraishi A."/>
            <person name="Satake H."/>
            <person name="Nakayama K."/>
        </authorList>
    </citation>
    <scope>NUCLEOTIDE SEQUENCE</scope>
</reference>
<keyword evidence="1" id="KW-0479">Metal-binding</keyword>
<keyword evidence="3" id="KW-0862">Zinc</keyword>
<evidence type="ECO:0000313" key="6">
    <source>
        <dbReference type="EMBL" id="GFB17961.1"/>
    </source>
</evidence>
<dbReference type="GO" id="GO:0008270">
    <property type="term" value="F:zinc ion binding"/>
    <property type="evidence" value="ECO:0007669"/>
    <property type="project" value="UniProtKB-KW"/>
</dbReference>
<proteinExistence type="predicted"/>